<feature type="region of interest" description="Disordered" evidence="6">
    <location>
        <begin position="1011"/>
        <end position="1042"/>
    </location>
</feature>
<feature type="region of interest" description="Disordered" evidence="6">
    <location>
        <begin position="1060"/>
        <end position="1106"/>
    </location>
</feature>
<feature type="region of interest" description="Disordered" evidence="6">
    <location>
        <begin position="267"/>
        <end position="295"/>
    </location>
</feature>
<dbReference type="Pfam" id="PF03915">
    <property type="entry name" value="AIP3"/>
    <property type="match status" value="1"/>
</dbReference>
<name>A0A7K7VVG9_9AVES</name>
<evidence type="ECO:0000259" key="7">
    <source>
        <dbReference type="Pfam" id="PF03915"/>
    </source>
</evidence>
<feature type="region of interest" description="Disordered" evidence="6">
    <location>
        <begin position="1164"/>
        <end position="1223"/>
    </location>
</feature>
<feature type="compositionally biased region" description="Low complexity" evidence="6">
    <location>
        <begin position="1799"/>
        <end position="1819"/>
    </location>
</feature>
<evidence type="ECO:0000256" key="4">
    <source>
        <dbReference type="ARBA" id="ARBA00023054"/>
    </source>
</evidence>
<dbReference type="PANTHER" id="PTHR22741">
    <property type="entry name" value="P140CAP/SNIP-RELATED"/>
    <property type="match status" value="1"/>
</dbReference>
<feature type="compositionally biased region" description="Low complexity" evidence="6">
    <location>
        <begin position="880"/>
        <end position="890"/>
    </location>
</feature>
<feature type="compositionally biased region" description="Low complexity" evidence="6">
    <location>
        <begin position="1887"/>
        <end position="1903"/>
    </location>
</feature>
<feature type="region of interest" description="Disordered" evidence="6">
    <location>
        <begin position="427"/>
        <end position="448"/>
    </location>
</feature>
<feature type="non-terminal residue" evidence="8">
    <location>
        <position position="1937"/>
    </location>
</feature>
<feature type="compositionally biased region" description="Polar residues" evidence="6">
    <location>
        <begin position="1909"/>
        <end position="1931"/>
    </location>
</feature>
<feature type="compositionally biased region" description="Basic and acidic residues" evidence="6">
    <location>
        <begin position="1184"/>
        <end position="1198"/>
    </location>
</feature>
<feature type="compositionally biased region" description="Polar residues" evidence="6">
    <location>
        <begin position="23"/>
        <end position="39"/>
    </location>
</feature>
<feature type="region of interest" description="Disordered" evidence="6">
    <location>
        <begin position="316"/>
        <end position="352"/>
    </location>
</feature>
<evidence type="ECO:0000256" key="6">
    <source>
        <dbReference type="SAM" id="MobiDB-lite"/>
    </source>
</evidence>
<feature type="compositionally biased region" description="Polar residues" evidence="6">
    <location>
        <begin position="1732"/>
        <end position="1743"/>
    </location>
</feature>
<feature type="compositionally biased region" description="Basic and acidic residues" evidence="6">
    <location>
        <begin position="1759"/>
        <end position="1771"/>
    </location>
</feature>
<feature type="region of interest" description="Disordered" evidence="6">
    <location>
        <begin position="90"/>
        <end position="152"/>
    </location>
</feature>
<reference evidence="8 9" key="1">
    <citation type="submission" date="2019-09" db="EMBL/GenBank/DDBJ databases">
        <title>Bird 10,000 Genomes (B10K) Project - Family phase.</title>
        <authorList>
            <person name="Zhang G."/>
        </authorList>
    </citation>
    <scope>NUCLEOTIDE SEQUENCE [LARGE SCALE GENOMIC DNA]</scope>
    <source>
        <strain evidence="8">B10K-MSB-01</strain>
    </source>
</reference>
<dbReference type="InterPro" id="IPR022782">
    <property type="entry name" value="AIP3-like_C"/>
</dbReference>
<dbReference type="GO" id="GO:0005856">
    <property type="term" value="C:cytoskeleton"/>
    <property type="evidence" value="ECO:0007669"/>
    <property type="project" value="UniProtKB-SubCell"/>
</dbReference>
<keyword evidence="4" id="KW-0175">Coiled coil</keyword>
<dbReference type="FunFam" id="1.20.58.1540:FF:000001">
    <property type="entry name" value="SRC kinase signaling inhibitor 1"/>
    <property type="match status" value="1"/>
</dbReference>
<dbReference type="Gene3D" id="1.20.58.1540">
    <property type="entry name" value="Actin interacting protein 3, C-terminal domain"/>
    <property type="match status" value="1"/>
</dbReference>
<comment type="caution">
    <text evidence="8">The sequence shown here is derived from an EMBL/GenBank/DDBJ whole genome shotgun (WGS) entry which is preliminary data.</text>
</comment>
<feature type="region of interest" description="Disordered" evidence="6">
    <location>
        <begin position="864"/>
        <end position="917"/>
    </location>
</feature>
<feature type="region of interest" description="Disordered" evidence="6">
    <location>
        <begin position="1625"/>
        <end position="1653"/>
    </location>
</feature>
<feature type="compositionally biased region" description="Basic and acidic residues" evidence="6">
    <location>
        <begin position="341"/>
        <end position="352"/>
    </location>
</feature>
<feature type="region of interest" description="Disordered" evidence="6">
    <location>
        <begin position="21"/>
        <end position="61"/>
    </location>
</feature>
<feature type="compositionally biased region" description="Low complexity" evidence="6">
    <location>
        <begin position="1677"/>
        <end position="1694"/>
    </location>
</feature>
<keyword evidence="9" id="KW-1185">Reference proteome</keyword>
<feature type="non-terminal residue" evidence="8">
    <location>
        <position position="1"/>
    </location>
</feature>
<sequence>EHAKPSLHVTSLDDAECLRSKELLTTPNSQTSNSKSTRNIPRRHTVGGPRSSKEILGMQTSEMDRKREAFLEHLKQKYPHHATAIMGHQERLRDQTRSPRPPQSPQPAPGDPAEHLSEASGDSLEAMSEGDSPTPFSRGSRARASLPVVRSANQTKERSLGVLYLQYGDETKQLRMPNEITSTDTIRALFVSAFPQQLTMKMLESPSVAIYIKDESRNIYYELCDVRNIQDRSFLKVYNKDPAHAFNHASRAVNGDIRVSLRAPGALRARPASGPSGHCSRCLERGGTGAPRGTAWGEEPRALLFGSSSVTVAARECRQAQEHTSSLPASRSISPSPSAILERRDVKPDEDMSSKNLTLIRNEGLYGDPYLFHEGRMSVAVPHTGHPLDVPDHVVAYHRGALRSSSTYCNAAVPPEMLEQSLYRQKSRKYPESHLPTLGSKTPPASPHRAADVRMVDVHPHHNAHVPPHAMQPDRSSPGRQSFKKEPVYVEAKARSAMGLVGMAEVAPSPADRQAFGYGSPAMPKDKETRERIQAMEKQIASLTGLVQSALFKGPNTSNSKDASSEKMMLKIVSSKSSIDTTGKIIYKGGYGCVSVNCQEAAITGLLAMGLGFDCVLRSVSDLRLQLHQMKQLQLQNQEMLRAMVKKAELEINGKMIETVKRLEDPVQRQRNLVEQERQKYLNEEEKIVKKLCELEGFVEDLKRDSTATGKTVTLKDVEDGAFLLRQVGEAVATLKGEFPTLQNKMRAILRIEVEAVRFLKEEPHKLDSLLKRVRSMTDILTMLRRHVTDGLLRGVDPSQAVQYSTMEKATTTEALKTQEELKHAQGHAQQNLTAIAAESQVSSVKSEVVPFSNMTVHHVQSSPVVIHQSQHSAALVNHSQGSPSPASPGEGPPPASSHSTASPLEPAAGAQATQATPAPHVSINGATMQSLFIEELHSASTRNRAVSIEKAEKKWEEKRQNLDHYNGKEFEKLLEEAQANIMKSIPNLEMPPQPVTVTKGDTVEKLEVSEDLHDAEEGNDKLTKSPPPPPPRRSYLPGSALTTTRSGDVIYAVRKDAAAVKECSEDTGQTAQSKAPKEDQALSRSTGMAAASAAKDEDEEEGDKIMAELQAFQKCSFMDVNSNSHAEQSRNDTHAKDIRPGTLMHHKEKKNLEFCPEEIQESDDNFRHVSAAVYGATTGPPTDSDHRKEKREGRTEEELGSDSSSAADSRIGFSVNDSPALSKGLLVDSRDYSSRNLHSVSTDLHGVSLPEDDRRRGAQDILGSHFPAVESGKQKPSYGPPRDAPQGLGEPPQGAGGRVPTSSVAPLMGQAPEAAVPPASSQEQEPPAASYNQIMPRPKVSRGSSVNYVEETESPASSPSEDSPPTENIAFMITKTAVQVLSSGEVHDIVSRKGGDVQTVNIDARKDTALEKGRPENTDSEEPVVCLDKKPVIIIFDEPMDIRSAYKRLSTIFEECDEELEKMMTEEKIEEEEEEENEAHEIPGIQKEEPLVVSDGKAIAAYSANHGLSQEYTFNLQSSSDSAETRTPEDQESLKASFNKYSQIYGLNTEANLDSADQFGSRQDSKKKFKFKFPKKQLAALTQAIRTGTKTGKKTLQVVVYEEEEEDGTLKQHKEAKRFEITRSQAEDADGSAAIQHECPPRPAAALSRTDEIRQSTYRTLDSLEQTIKQLENTISEMSPRSVPESPRSPEGSTVPFCAQLAPEAPARELVVLEESHAGAEPPLPAPATSRKGSSAASQTSRMPVPMASKSRQGSMEKGSKQHKLPDPRQYRQANGSAKKAGGDYKATSPTLPASKIPAFSPTSGKSSSAPAPSGDSSNPPPAPPKASVPPSNLLGPQAGRVTYSSSLIPSVANGSSKVQSPAFPGKGHHPSFSLQTQNGRPPPSSSSTSPSSASPPALSPAGKSIRTIHTPSFTSYKAHNGNAGKSTPSAAKEPS</sequence>
<evidence type="ECO:0000256" key="3">
    <source>
        <dbReference type="ARBA" id="ARBA00022553"/>
    </source>
</evidence>
<evidence type="ECO:0000256" key="1">
    <source>
        <dbReference type="ARBA" id="ARBA00004245"/>
    </source>
</evidence>
<evidence type="ECO:0000313" key="8">
    <source>
        <dbReference type="EMBL" id="NXA44641.1"/>
    </source>
</evidence>
<feature type="region of interest" description="Disordered" evidence="6">
    <location>
        <begin position="1123"/>
        <end position="1151"/>
    </location>
</feature>
<dbReference type="GO" id="GO:0005737">
    <property type="term" value="C:cytoplasm"/>
    <property type="evidence" value="ECO:0007669"/>
    <property type="project" value="TreeGrafter"/>
</dbReference>
<feature type="compositionally biased region" description="Low complexity" evidence="6">
    <location>
        <begin position="897"/>
        <end position="917"/>
    </location>
</feature>
<keyword evidence="5" id="KW-0206">Cytoskeleton</keyword>
<feature type="compositionally biased region" description="Low complexity" evidence="6">
    <location>
        <begin position="1355"/>
        <end position="1368"/>
    </location>
</feature>
<evidence type="ECO:0000256" key="2">
    <source>
        <dbReference type="ARBA" id="ARBA00022490"/>
    </source>
</evidence>
<keyword evidence="2" id="KW-0963">Cytoplasm</keyword>
<feature type="compositionally biased region" description="Basic and acidic residues" evidence="6">
    <location>
        <begin position="1524"/>
        <end position="1534"/>
    </location>
</feature>
<feature type="compositionally biased region" description="Polar residues" evidence="6">
    <location>
        <begin position="864"/>
        <end position="873"/>
    </location>
</feature>
<evidence type="ECO:0000313" key="9">
    <source>
        <dbReference type="Proteomes" id="UP000531559"/>
    </source>
</evidence>
<protein>
    <submittedName>
        <fullName evidence="8">SKT protein</fullName>
    </submittedName>
</protein>
<feature type="compositionally biased region" description="Basic and acidic residues" evidence="6">
    <location>
        <begin position="1011"/>
        <end position="1024"/>
    </location>
</feature>
<organism evidence="8 9">
    <name type="scientific">Nothocercus julius</name>
    <dbReference type="NCBI Taxonomy" id="2585813"/>
    <lineage>
        <taxon>Eukaryota</taxon>
        <taxon>Metazoa</taxon>
        <taxon>Chordata</taxon>
        <taxon>Craniata</taxon>
        <taxon>Vertebrata</taxon>
        <taxon>Euteleostomi</taxon>
        <taxon>Archelosauria</taxon>
        <taxon>Archosauria</taxon>
        <taxon>Dinosauria</taxon>
        <taxon>Saurischia</taxon>
        <taxon>Theropoda</taxon>
        <taxon>Coelurosauria</taxon>
        <taxon>Aves</taxon>
        <taxon>Palaeognathae</taxon>
        <taxon>Tinamiformes</taxon>
        <taxon>Tinamidae</taxon>
        <taxon>Nothocercus</taxon>
    </lineage>
</organism>
<feature type="compositionally biased region" description="Basic and acidic residues" evidence="6">
    <location>
        <begin position="1128"/>
        <end position="1140"/>
    </location>
</feature>
<accession>A0A7K7VVG9</accession>
<feature type="compositionally biased region" description="Polar residues" evidence="6">
    <location>
        <begin position="1844"/>
        <end position="1861"/>
    </location>
</feature>
<dbReference type="EMBL" id="VZSV01000002">
    <property type="protein sequence ID" value="NXA44641.1"/>
    <property type="molecule type" value="Genomic_DNA"/>
</dbReference>
<feature type="region of interest" description="Disordered" evidence="6">
    <location>
        <begin position="1239"/>
        <end position="1369"/>
    </location>
</feature>
<dbReference type="InterPro" id="IPR051825">
    <property type="entry name" value="SRCIN1"/>
</dbReference>
<dbReference type="PANTHER" id="PTHR22741:SF11">
    <property type="entry name" value="SICKLE TAIL PROTEIN HOMOLOG"/>
    <property type="match status" value="1"/>
</dbReference>
<feature type="compositionally biased region" description="Pro residues" evidence="6">
    <location>
        <begin position="1820"/>
        <end position="1829"/>
    </location>
</feature>
<feature type="compositionally biased region" description="Pro residues" evidence="6">
    <location>
        <begin position="99"/>
        <end position="110"/>
    </location>
</feature>
<gene>
    <name evidence="8" type="ORF">NOTJUL_R00109</name>
</gene>
<proteinExistence type="predicted"/>
<feature type="region of interest" description="Disordered" evidence="6">
    <location>
        <begin position="1465"/>
        <end position="1490"/>
    </location>
</feature>
<feature type="compositionally biased region" description="Low complexity" evidence="6">
    <location>
        <begin position="325"/>
        <end position="340"/>
    </location>
</feature>
<evidence type="ECO:0000256" key="5">
    <source>
        <dbReference type="ARBA" id="ARBA00023212"/>
    </source>
</evidence>
<feature type="region of interest" description="Disordered" evidence="6">
    <location>
        <begin position="1670"/>
        <end position="1937"/>
    </location>
</feature>
<feature type="region of interest" description="Disordered" evidence="6">
    <location>
        <begin position="1516"/>
        <end position="1536"/>
    </location>
</feature>
<feature type="compositionally biased region" description="Acidic residues" evidence="6">
    <location>
        <begin position="1469"/>
        <end position="1479"/>
    </location>
</feature>
<keyword evidence="3" id="KW-0597">Phosphoprotein</keyword>
<feature type="domain" description="Actin interacting protein 3-like C-terminal" evidence="7">
    <location>
        <begin position="164"/>
        <end position="240"/>
    </location>
</feature>
<comment type="subcellular location">
    <subcellularLocation>
        <location evidence="1">Cytoplasm</location>
        <location evidence="1">Cytoskeleton</location>
    </subcellularLocation>
</comment>
<dbReference type="Proteomes" id="UP000531559">
    <property type="component" value="Unassembled WGS sequence"/>
</dbReference>
<dbReference type="OrthoDB" id="6022652at2759"/>